<comment type="caution">
    <text evidence="2">The sequence shown here is derived from an EMBL/GenBank/DDBJ whole genome shotgun (WGS) entry which is preliminary data.</text>
</comment>
<evidence type="ECO:0000256" key="1">
    <source>
        <dbReference type="SAM" id="MobiDB-lite"/>
    </source>
</evidence>
<dbReference type="AlphaFoldDB" id="A0A016WU21"/>
<evidence type="ECO:0000313" key="2">
    <source>
        <dbReference type="EMBL" id="EYC42762.1"/>
    </source>
</evidence>
<feature type="compositionally biased region" description="Basic and acidic residues" evidence="1">
    <location>
        <begin position="17"/>
        <end position="47"/>
    </location>
</feature>
<protein>
    <submittedName>
        <fullName evidence="2">Uncharacterized protein</fullName>
    </submittedName>
</protein>
<name>A0A016WU21_9BILA</name>
<evidence type="ECO:0000313" key="3">
    <source>
        <dbReference type="Proteomes" id="UP000024635"/>
    </source>
</evidence>
<sequence>MDGFRDCRIAPGSGQGKHREYAPSERVEEVPPRSCSRDALRQSERAIGHRSRRWHAERTPLTGSKHAAGAYQHGEPAHPIISV</sequence>
<dbReference type="EMBL" id="JARK01000119">
    <property type="protein sequence ID" value="EYC42762.1"/>
    <property type="molecule type" value="Genomic_DNA"/>
</dbReference>
<reference evidence="3" key="1">
    <citation type="journal article" date="2015" name="Nat. Genet.">
        <title>The genome and transcriptome of the zoonotic hookworm Ancylostoma ceylanicum identify infection-specific gene families.</title>
        <authorList>
            <person name="Schwarz E.M."/>
            <person name="Hu Y."/>
            <person name="Antoshechkin I."/>
            <person name="Miller M.M."/>
            <person name="Sternberg P.W."/>
            <person name="Aroian R.V."/>
        </authorList>
    </citation>
    <scope>NUCLEOTIDE SEQUENCE</scope>
    <source>
        <strain evidence="3">HY135</strain>
    </source>
</reference>
<gene>
    <name evidence="2" type="primary">Acey_s0519.g2832</name>
    <name evidence="2" type="ORF">Y032_0519g2832</name>
</gene>
<feature type="region of interest" description="Disordered" evidence="1">
    <location>
        <begin position="1"/>
        <end position="83"/>
    </location>
</feature>
<dbReference type="Proteomes" id="UP000024635">
    <property type="component" value="Unassembled WGS sequence"/>
</dbReference>
<proteinExistence type="predicted"/>
<organism evidence="2 3">
    <name type="scientific">Ancylostoma ceylanicum</name>
    <dbReference type="NCBI Taxonomy" id="53326"/>
    <lineage>
        <taxon>Eukaryota</taxon>
        <taxon>Metazoa</taxon>
        <taxon>Ecdysozoa</taxon>
        <taxon>Nematoda</taxon>
        <taxon>Chromadorea</taxon>
        <taxon>Rhabditida</taxon>
        <taxon>Rhabditina</taxon>
        <taxon>Rhabditomorpha</taxon>
        <taxon>Strongyloidea</taxon>
        <taxon>Ancylostomatidae</taxon>
        <taxon>Ancylostomatinae</taxon>
        <taxon>Ancylostoma</taxon>
    </lineage>
</organism>
<accession>A0A016WU21</accession>
<keyword evidence="3" id="KW-1185">Reference proteome</keyword>